<evidence type="ECO:0000259" key="7">
    <source>
        <dbReference type="Pfam" id="PF13802"/>
    </source>
</evidence>
<dbReference type="EMBL" id="LN856957">
    <property type="protein sequence ID" value="CRZ24347.1"/>
    <property type="molecule type" value="Genomic_DNA"/>
</dbReference>
<proteinExistence type="inferred from homology"/>
<dbReference type="PANTHER" id="PTHR22762:SF145">
    <property type="entry name" value="GLYCOSIDE HYDROLASE FAMILY 31 N-TERMINAL DOMAIN-CONTAINING PROTEIN"/>
    <property type="match status" value="1"/>
</dbReference>
<dbReference type="Gene3D" id="2.60.40.1180">
    <property type="entry name" value="Golgi alpha-mannosidase II"/>
    <property type="match status" value="2"/>
</dbReference>
<keyword evidence="2 4" id="KW-0378">Hydrolase</keyword>
<feature type="transmembrane region" description="Helical" evidence="5">
    <location>
        <begin position="40"/>
        <end position="61"/>
    </location>
</feature>
<evidence type="ECO:0000256" key="3">
    <source>
        <dbReference type="ARBA" id="ARBA00023295"/>
    </source>
</evidence>
<dbReference type="FunFam" id="3.20.20.80:FF:000046">
    <property type="entry name" value="Glucosidase alpha, neutral C"/>
    <property type="match status" value="1"/>
</dbReference>
<feature type="domain" description="Glycoside hydrolase family 31 N-terminal" evidence="7">
    <location>
        <begin position="114"/>
        <end position="322"/>
    </location>
</feature>
<evidence type="ECO:0000256" key="2">
    <source>
        <dbReference type="ARBA" id="ARBA00022801"/>
    </source>
</evidence>
<keyword evidence="5" id="KW-0812">Transmembrane</keyword>
<dbReference type="CDD" id="cd14752">
    <property type="entry name" value="GH31_N"/>
    <property type="match status" value="1"/>
</dbReference>
<keyword evidence="5" id="KW-1133">Transmembrane helix</keyword>
<dbReference type="GO" id="GO:0030246">
    <property type="term" value="F:carbohydrate binding"/>
    <property type="evidence" value="ECO:0007669"/>
    <property type="project" value="InterPro"/>
</dbReference>
<feature type="domain" description="Glycosyl hydrolase family 31 C-terminal" evidence="8">
    <location>
        <begin position="720"/>
        <end position="809"/>
    </location>
</feature>
<dbReference type="InterPro" id="IPR048395">
    <property type="entry name" value="Glyco_hydro_31_C"/>
</dbReference>
<dbReference type="InterPro" id="IPR011013">
    <property type="entry name" value="Gal_mutarotase_sf_dom"/>
</dbReference>
<dbReference type="FunFam" id="3.20.20.80:FF:000039">
    <property type="entry name" value="Glucosidase, alpha neutral C"/>
    <property type="match status" value="1"/>
</dbReference>
<dbReference type="Pfam" id="PF01055">
    <property type="entry name" value="Glyco_hydro_31_2nd"/>
    <property type="match status" value="1"/>
</dbReference>
<keyword evidence="3 4" id="KW-0326">Glycosidase</keyword>
<dbReference type="InterPro" id="IPR017853">
    <property type="entry name" value="GH"/>
</dbReference>
<dbReference type="InterPro" id="IPR013780">
    <property type="entry name" value="Glyco_hydro_b"/>
</dbReference>
<dbReference type="Gene3D" id="3.20.20.80">
    <property type="entry name" value="Glycosidases"/>
    <property type="match status" value="1"/>
</dbReference>
<dbReference type="InterPro" id="IPR000322">
    <property type="entry name" value="Glyco_hydro_31_TIM"/>
</dbReference>
<dbReference type="GO" id="GO:0005975">
    <property type="term" value="P:carbohydrate metabolic process"/>
    <property type="evidence" value="ECO:0007669"/>
    <property type="project" value="InterPro"/>
</dbReference>
<dbReference type="SUPFAM" id="SSF51445">
    <property type="entry name" value="(Trans)glycosidases"/>
    <property type="match status" value="1"/>
</dbReference>
<accession>A0A0H5S6I5</accession>
<dbReference type="Gene3D" id="2.60.40.1760">
    <property type="entry name" value="glycosyl hydrolase (family 31)"/>
    <property type="match status" value="1"/>
</dbReference>
<evidence type="ECO:0000313" key="10">
    <source>
        <dbReference type="WormBase" id="Bm4256"/>
    </source>
</evidence>
<evidence type="ECO:0000259" key="8">
    <source>
        <dbReference type="Pfam" id="PF21365"/>
    </source>
</evidence>
<dbReference type="GO" id="GO:0090599">
    <property type="term" value="F:alpha-glucosidase activity"/>
    <property type="evidence" value="ECO:0007669"/>
    <property type="project" value="UniProtKB-ARBA"/>
</dbReference>
<evidence type="ECO:0000259" key="6">
    <source>
        <dbReference type="Pfam" id="PF01055"/>
    </source>
</evidence>
<reference evidence="9" key="2">
    <citation type="submission" date="2012-12" db="EMBL/GenBank/DDBJ databases">
        <authorList>
            <person name="Gao Y.W."/>
            <person name="Fan S.T."/>
            <person name="Sun H.T."/>
            <person name="Wang Z."/>
            <person name="Gao X.L."/>
            <person name="Li Y.G."/>
            <person name="Wang T.C."/>
            <person name="Zhang K."/>
            <person name="Xu W.W."/>
            <person name="Yu Z.J."/>
            <person name="Xia X.Z."/>
        </authorList>
    </citation>
    <scope>NUCLEOTIDE SEQUENCE</scope>
    <source>
        <strain evidence="9">FR3</strain>
    </source>
</reference>
<comment type="similarity">
    <text evidence="1 4">Belongs to the glycosyl hydrolase 31 family.</text>
</comment>
<dbReference type="CDD" id="cd06603">
    <property type="entry name" value="GH31_GANC_GANAB_alpha"/>
    <property type="match status" value="1"/>
</dbReference>
<dbReference type="AlphaFoldDB" id="A0A0H5S6I5"/>
<evidence type="ECO:0000256" key="4">
    <source>
        <dbReference type="RuleBase" id="RU361185"/>
    </source>
</evidence>
<name>A0A0H5S6I5_BRUMA</name>
<dbReference type="OMA" id="NCWPGDS"/>
<keyword evidence="5" id="KW-0472">Membrane</keyword>
<dbReference type="SUPFAM" id="SSF51011">
    <property type="entry name" value="Glycosyl hydrolase domain"/>
    <property type="match status" value="1"/>
</dbReference>
<reference evidence="9" key="1">
    <citation type="journal article" date="2007" name="Science">
        <title>Draft genome of the filarial nematode parasite Brugia malayi.</title>
        <authorList>
            <person name="Ghedin E."/>
            <person name="Wang S."/>
            <person name="Spiro D."/>
            <person name="Caler E."/>
            <person name="Zhao Q."/>
            <person name="Crabtree J."/>
            <person name="Allen J.E."/>
            <person name="Delcher A.L."/>
            <person name="Guiliano D.B."/>
            <person name="Miranda-Saavedra D."/>
            <person name="Angiuoli S.V."/>
            <person name="Creasy T."/>
            <person name="Amedeo P."/>
            <person name="Haas B."/>
            <person name="El-Sayed N.M."/>
            <person name="Wortman J.R."/>
            <person name="Feldblyum T."/>
            <person name="Tallon L."/>
            <person name="Schatz M."/>
            <person name="Shumway M."/>
            <person name="Koo H."/>
            <person name="Salzberg S.L."/>
            <person name="Schobel S."/>
            <person name="Pertea M."/>
            <person name="Pop M."/>
            <person name="White O."/>
            <person name="Barton G.J."/>
            <person name="Carlow C.K."/>
            <person name="Crawford M.J."/>
            <person name="Daub J."/>
            <person name="Dimmic M.W."/>
            <person name="Estes C.F."/>
            <person name="Foster J.M."/>
            <person name="Ganatra M."/>
            <person name="Gregory W.F."/>
            <person name="Johnson N.M."/>
            <person name="Jin J."/>
            <person name="Komuniecki R."/>
            <person name="Korf I."/>
            <person name="Kumar S."/>
            <person name="Laney S."/>
            <person name="Li B.W."/>
            <person name="Li W."/>
            <person name="Lindblom T.H."/>
            <person name="Lustigman S."/>
            <person name="Ma D."/>
            <person name="Maina C.V."/>
            <person name="Martin D.M."/>
            <person name="McCarter J.P."/>
            <person name="McReynolds L."/>
            <person name="Mitreva M."/>
            <person name="Nutman T.B."/>
            <person name="Parkinson J."/>
            <person name="Peregrin-Alvarez J.M."/>
            <person name="Poole C."/>
            <person name="Ren Q."/>
            <person name="Saunders L."/>
            <person name="Sluder A.E."/>
            <person name="Smith K."/>
            <person name="Stanke M."/>
            <person name="Unnasch T.R."/>
            <person name="Ware J."/>
            <person name="Wei A.D."/>
            <person name="Weil G."/>
            <person name="Williams D.J."/>
            <person name="Zhang Y."/>
            <person name="Williams S.A."/>
            <person name="Fraser-Liggett C."/>
            <person name="Slatko B."/>
            <person name="Blaxter M.L."/>
            <person name="Scott A.L."/>
        </authorList>
    </citation>
    <scope>NUCLEOTIDE SEQUENCE</scope>
    <source>
        <strain evidence="9">FR3</strain>
    </source>
</reference>
<dbReference type="Pfam" id="PF21365">
    <property type="entry name" value="Glyco_hydro_31_3rd"/>
    <property type="match status" value="1"/>
</dbReference>
<organism evidence="9">
    <name type="scientific">Brugia malayi</name>
    <name type="common">Filarial nematode worm</name>
    <dbReference type="NCBI Taxonomy" id="6279"/>
    <lineage>
        <taxon>Eukaryota</taxon>
        <taxon>Metazoa</taxon>
        <taxon>Ecdysozoa</taxon>
        <taxon>Nematoda</taxon>
        <taxon>Chromadorea</taxon>
        <taxon>Rhabditida</taxon>
        <taxon>Spirurina</taxon>
        <taxon>Spiruromorpha</taxon>
        <taxon>Filarioidea</taxon>
        <taxon>Onchocercidae</taxon>
        <taxon>Brugia</taxon>
    </lineage>
</organism>
<evidence type="ECO:0000256" key="5">
    <source>
        <dbReference type="SAM" id="Phobius"/>
    </source>
</evidence>
<dbReference type="WormBase" id="Bm4256">
    <property type="protein sequence ID" value="BM43648"/>
    <property type="gene ID" value="WBGene00224517"/>
    <property type="gene designation" value="Bma-aagr-4"/>
</dbReference>
<sequence>MRLHHKIIDTLSLLSYCQSYRALFSGTLELNYRPMWNGTLHLLTFTATVVFFICVQIGQAVDRSNFKKCEQSGFCRRHRTQTEKADYKVTVGSVTHNGSTVVADLECRINKLKLSIVSLNDATIRILIDEKEPSIRPRFQPLDALKDGNNLKTADFKSVEISDNSTVMIIANNAKVLLNYEPFRIDLFMKDELVVSVNPNSALKFEQFRKKEDANEAGVAEGFWDENFKNHHDSKPYGSSSVGVDLSFIGYKFIYGLPEHADSFALRSTTSIDPYRLYNLDVFEFEINELMSLYGAVPFLLAHNKEHSLGMLWLNAAETWVDINSSTADKSILRSIVEKFKNSVDLPQIDVHFMSESGLIDFFLMLGPKANDVFRQNSGLTGVYPLPPLFALAYHQCRWNYNDEDDVRDVHTNFDKHDIPLDAIWLDIEHTDAKRYFTWDPNKFSKPKEMINNLVAKGRKMITIIDPHIKKDDNYHVYKEAKELDYFVKKSDGEDYEGHCWPGASAYLDFLNPAVRNFWANKFAFDQYVGSTEDLFTWNDMNEPSVFSGPEITMHKDARHFGGWEHRDVHNIYGFYHHSSTYLGHLARTNGRKRPFVLTRSFFAGSQRTTAVWTGDNTASWEQLKITVPMLLSLSVSGIPHVGADVGGFFGNPDEQLLIRWYQVAAFQPFFRSHSHIDTKRREPWLFSDSTKLLIRQAIRTRYSFLPYWYTLFYEHTLSGKPPMRPLWSEFPDDEDAFDEEREWLLGPGLLVRPVMDPDVQSVSLYLPGKKNVVWYGWHDHKGRLAPGAVYVDTPLDIIPLFQRGGTIIPTWERVRRASSLMFQDPVTLYIAINSDGDYANGTIYMDDGETFDYKNGQYFYWGFIYKKEGDQLHSISSKNLDKGGKLESDAIIEKMIIRGVRYYPTNIHIYLDDWNPETADYTHDRDAQTLIIRKPNALLTQEFRIDIHMKFELLGHFNDLELQQSLE</sequence>
<dbReference type="PANTHER" id="PTHR22762">
    <property type="entry name" value="ALPHA-GLUCOSIDASE"/>
    <property type="match status" value="1"/>
</dbReference>
<protein>
    <submittedName>
        <fullName evidence="9">BMA-AAGR-4</fullName>
    </submittedName>
</protein>
<dbReference type="SUPFAM" id="SSF74650">
    <property type="entry name" value="Galactose mutarotase-like"/>
    <property type="match status" value="1"/>
</dbReference>
<dbReference type="GO" id="GO:0006491">
    <property type="term" value="P:N-glycan processing"/>
    <property type="evidence" value="ECO:0007669"/>
    <property type="project" value="TreeGrafter"/>
</dbReference>
<dbReference type="InterPro" id="IPR025887">
    <property type="entry name" value="Glyco_hydro_31_N_dom"/>
</dbReference>
<evidence type="ECO:0000256" key="1">
    <source>
        <dbReference type="ARBA" id="ARBA00007806"/>
    </source>
</evidence>
<dbReference type="Pfam" id="PF13802">
    <property type="entry name" value="Gal_mutarotas_2"/>
    <property type="match status" value="1"/>
</dbReference>
<feature type="domain" description="Glycoside hydrolase family 31 TIM barrel" evidence="6">
    <location>
        <begin position="385"/>
        <end position="712"/>
    </location>
</feature>
<evidence type="ECO:0000313" key="9">
    <source>
        <dbReference type="EMBL" id="CRZ24347.1"/>
    </source>
</evidence>
<gene>
    <name evidence="10" type="primary">bma-aagr-4</name>
    <name evidence="9" type="synonym">Bma-aagr-4</name>
    <name evidence="10" type="ORF">Bm4256</name>
    <name evidence="9" type="ORF">BM_Bm4256</name>
</gene>